<protein>
    <submittedName>
        <fullName evidence="1">Uncharacterized protein</fullName>
    </submittedName>
</protein>
<comment type="caution">
    <text evidence="1">The sequence shown here is derived from an EMBL/GenBank/DDBJ whole genome shotgun (WGS) entry which is preliminary data.</text>
</comment>
<gene>
    <name evidence="1" type="ORF">Pdsh_06890</name>
</gene>
<sequence length="128" mass="14022">MARHDAGEVQGERAGGEPVCRELLLVDPGDALRAAEFMHRLQPVVVPALPLANGRYLVLLGTMEQMPYPACTAAVLDEKGLEELRRYALVMRVERVLEVPKSLRDLPRALEEFLGRLGSGDTSSKPSS</sequence>
<dbReference type="AlphaFoldDB" id="A0A211YNT2"/>
<evidence type="ECO:0000313" key="2">
    <source>
        <dbReference type="Proteomes" id="UP000196694"/>
    </source>
</evidence>
<keyword evidence="2" id="KW-1185">Reference proteome</keyword>
<dbReference type="RefSeq" id="WP_088171972.1">
    <property type="nucleotide sequence ID" value="NZ_NCQP01000005.1"/>
</dbReference>
<evidence type="ECO:0000313" key="1">
    <source>
        <dbReference type="EMBL" id="OWJ54517.1"/>
    </source>
</evidence>
<organism evidence="1 2">
    <name type="scientific">Pyrodictium delaneyi</name>
    <dbReference type="NCBI Taxonomy" id="1273541"/>
    <lineage>
        <taxon>Archaea</taxon>
        <taxon>Thermoproteota</taxon>
        <taxon>Thermoprotei</taxon>
        <taxon>Desulfurococcales</taxon>
        <taxon>Pyrodictiaceae</taxon>
        <taxon>Pyrodictium</taxon>
    </lineage>
</organism>
<dbReference type="Proteomes" id="UP000196694">
    <property type="component" value="Unassembled WGS sequence"/>
</dbReference>
<name>A0A211YNT2_9CREN</name>
<proteinExistence type="predicted"/>
<dbReference type="EMBL" id="NCQP01000005">
    <property type="protein sequence ID" value="OWJ54517.1"/>
    <property type="molecule type" value="Genomic_DNA"/>
</dbReference>
<accession>A0A211YNT2</accession>
<reference evidence="1 2" key="1">
    <citation type="submission" date="2017-05" db="EMBL/GenBank/DDBJ databases">
        <title>The draft genome of the hyperthermophilic archaeon 'Pyrodictium delaneyi strain Hulk', an iron and nitrate reducer, reveals the capacity for sulfate reduction.</title>
        <authorList>
            <person name="Demey L.M."/>
            <person name="Miller C."/>
            <person name="Manzella M."/>
            <person name="Reguera G."/>
            <person name="Kashefi K."/>
        </authorList>
    </citation>
    <scope>NUCLEOTIDE SEQUENCE [LARGE SCALE GENOMIC DNA]</scope>
    <source>
        <strain evidence="1 2">Hulk</strain>
    </source>
</reference>